<organism evidence="1 2">
    <name type="scientific">Curvularia kusanoi</name>
    <name type="common">Cochliobolus kusanoi</name>
    <dbReference type="NCBI Taxonomy" id="90978"/>
    <lineage>
        <taxon>Eukaryota</taxon>
        <taxon>Fungi</taxon>
        <taxon>Dikarya</taxon>
        <taxon>Ascomycota</taxon>
        <taxon>Pezizomycotina</taxon>
        <taxon>Dothideomycetes</taxon>
        <taxon>Pleosporomycetidae</taxon>
        <taxon>Pleosporales</taxon>
        <taxon>Pleosporineae</taxon>
        <taxon>Pleosporaceae</taxon>
        <taxon>Curvularia</taxon>
    </lineage>
</organism>
<accession>A0A9P4TAL9</accession>
<evidence type="ECO:0000313" key="1">
    <source>
        <dbReference type="EMBL" id="KAF3000167.1"/>
    </source>
</evidence>
<gene>
    <name evidence="1" type="ORF">E8E13_005952</name>
</gene>
<dbReference type="EMBL" id="SWKU01000015">
    <property type="protein sequence ID" value="KAF3000167.1"/>
    <property type="molecule type" value="Genomic_DNA"/>
</dbReference>
<comment type="caution">
    <text evidence="1">The sequence shown here is derived from an EMBL/GenBank/DDBJ whole genome shotgun (WGS) entry which is preliminary data.</text>
</comment>
<protein>
    <submittedName>
        <fullName evidence="1">Uncharacterized protein</fullName>
    </submittedName>
</protein>
<evidence type="ECO:0000313" key="2">
    <source>
        <dbReference type="Proteomes" id="UP000801428"/>
    </source>
</evidence>
<keyword evidence="2" id="KW-1185">Reference proteome</keyword>
<name>A0A9P4TAL9_CURKU</name>
<dbReference type="Proteomes" id="UP000801428">
    <property type="component" value="Unassembled WGS sequence"/>
</dbReference>
<proteinExistence type="predicted"/>
<reference evidence="1" key="1">
    <citation type="submission" date="2019-04" db="EMBL/GenBank/DDBJ databases">
        <title>Sequencing of skin fungus with MAO and IRED activity.</title>
        <authorList>
            <person name="Marsaioli A.J."/>
            <person name="Bonatto J.M.C."/>
            <person name="Reis Junior O."/>
        </authorList>
    </citation>
    <scope>NUCLEOTIDE SEQUENCE</scope>
    <source>
        <strain evidence="1">30M1</strain>
    </source>
</reference>
<dbReference type="AlphaFoldDB" id="A0A9P4TAL9"/>
<sequence>MIEPLLHRIWTDHLGNVIRLRSNTELALDVHSETANTGDSLTNIETTVDSVFKDIDKLCQSGVSIEPAKSFTDPQIALLRKITTTTSLLWKGVRQESAVKSKLWSRLQDQPDAAKRLRSITSALKFLCRLHLATDTFVRAAEELPEFRSIEVILLDAYREQRSPGTKPQTALEVVRALGIKNKHRSWDSFFAEKKTEDKFQDMLKNKRFLHAELQLVDHYHT</sequence>